<evidence type="ECO:0000313" key="4">
    <source>
        <dbReference type="Proteomes" id="UP000548867"/>
    </source>
</evidence>
<evidence type="ECO:0000313" key="3">
    <source>
        <dbReference type="EMBL" id="MBB3953154.1"/>
    </source>
</evidence>
<comment type="caution">
    <text evidence="3">The sequence shown here is derived from an EMBL/GenBank/DDBJ whole genome shotgun (WGS) entry which is preliminary data.</text>
</comment>
<accession>A0A7W6G420</accession>
<dbReference type="AlphaFoldDB" id="A0A7W6G420"/>
<reference evidence="3 4" key="1">
    <citation type="submission" date="2020-08" db="EMBL/GenBank/DDBJ databases">
        <title>Genomic Encyclopedia of Type Strains, Phase IV (KMG-IV): sequencing the most valuable type-strain genomes for metagenomic binning, comparative biology and taxonomic classification.</title>
        <authorList>
            <person name="Goeker M."/>
        </authorList>
    </citation>
    <scope>NUCLEOTIDE SEQUENCE [LARGE SCALE GENOMIC DNA]</scope>
    <source>
        <strain evidence="3 4">DSM 27057</strain>
    </source>
</reference>
<organism evidence="3 4">
    <name type="scientific">Novosphingobium sediminicola</name>
    <dbReference type="NCBI Taxonomy" id="563162"/>
    <lineage>
        <taxon>Bacteria</taxon>
        <taxon>Pseudomonadati</taxon>
        <taxon>Pseudomonadota</taxon>
        <taxon>Alphaproteobacteria</taxon>
        <taxon>Sphingomonadales</taxon>
        <taxon>Sphingomonadaceae</taxon>
        <taxon>Novosphingobium</taxon>
    </lineage>
</organism>
<evidence type="ECO:0000256" key="1">
    <source>
        <dbReference type="SAM" id="Phobius"/>
    </source>
</evidence>
<sequence length="94" mass="9758">MSLITGIPEEIATACGFAGMALCVFAYGYTTAFTGKTREPNPFVQHGANLVGALLLVISLLVDTNPASLALESLWSAIAFVGLVRAIMAKGKNA</sequence>
<dbReference type="NCBIfam" id="NF047864">
    <property type="entry name" value="CBU_0592_membra"/>
    <property type="match status" value="1"/>
</dbReference>
<feature type="transmembrane region" description="Helical" evidence="1">
    <location>
        <begin position="43"/>
        <end position="62"/>
    </location>
</feature>
<dbReference type="EMBL" id="JACIDX010000001">
    <property type="protein sequence ID" value="MBB3953154.1"/>
    <property type="molecule type" value="Genomic_DNA"/>
</dbReference>
<feature type="transmembrane region" description="Helical" evidence="1">
    <location>
        <begin position="12"/>
        <end position="31"/>
    </location>
</feature>
<name>A0A7W6G420_9SPHN</name>
<dbReference type="RefSeq" id="WP_183621602.1">
    <property type="nucleotide sequence ID" value="NZ_JACIDX010000001.1"/>
</dbReference>
<keyword evidence="1" id="KW-1133">Transmembrane helix</keyword>
<feature type="transmembrane region" description="Helical" evidence="1">
    <location>
        <begin position="69"/>
        <end position="88"/>
    </location>
</feature>
<evidence type="ECO:0000259" key="2">
    <source>
        <dbReference type="Pfam" id="PF26604"/>
    </source>
</evidence>
<feature type="domain" description="CBU-0592-like" evidence="2">
    <location>
        <begin position="13"/>
        <end position="88"/>
    </location>
</feature>
<gene>
    <name evidence="3" type="ORF">GGR38_000066</name>
</gene>
<dbReference type="Pfam" id="PF26604">
    <property type="entry name" value="CBU_0592"/>
    <property type="match status" value="1"/>
</dbReference>
<keyword evidence="1" id="KW-0472">Membrane</keyword>
<proteinExistence type="predicted"/>
<protein>
    <recommendedName>
        <fullName evidence="2">CBU-0592-like domain-containing protein</fullName>
    </recommendedName>
</protein>
<dbReference type="InterPro" id="IPR058058">
    <property type="entry name" value="CBU_0592-like"/>
</dbReference>
<dbReference type="Proteomes" id="UP000548867">
    <property type="component" value="Unassembled WGS sequence"/>
</dbReference>
<keyword evidence="1" id="KW-0812">Transmembrane</keyword>
<keyword evidence="4" id="KW-1185">Reference proteome</keyword>